<comment type="subcellular location">
    <subcellularLocation>
        <location evidence="2">Endoplasmic reticulum membrane</location>
        <topology evidence="2">Peripheral membrane protein</topology>
        <orientation evidence="2">Lumenal side</orientation>
    </subcellularLocation>
</comment>
<evidence type="ECO:0000313" key="18">
    <source>
        <dbReference type="Proteomes" id="UP001642502"/>
    </source>
</evidence>
<keyword evidence="9" id="KW-0274">FAD</keyword>
<keyword evidence="18" id="KW-1185">Reference proteome</keyword>
<dbReference type="Pfam" id="PF04137">
    <property type="entry name" value="ERO1"/>
    <property type="match status" value="1"/>
</dbReference>
<evidence type="ECO:0000256" key="6">
    <source>
        <dbReference type="ARBA" id="ARBA00022630"/>
    </source>
</evidence>
<evidence type="ECO:0000256" key="12">
    <source>
        <dbReference type="ARBA" id="ARBA00023136"/>
    </source>
</evidence>
<feature type="region of interest" description="Disordered" evidence="16">
    <location>
        <begin position="93"/>
        <end position="118"/>
    </location>
</feature>
<evidence type="ECO:0000256" key="2">
    <source>
        <dbReference type="ARBA" id="ARBA00004367"/>
    </source>
</evidence>
<keyword evidence="6" id="KW-0285">Flavoprotein</keyword>
<dbReference type="InterPro" id="IPR037192">
    <property type="entry name" value="ERO1-like_sf"/>
</dbReference>
<name>A0ABP0DKA6_9PEZI</name>
<dbReference type="InterPro" id="IPR007266">
    <property type="entry name" value="Ero1"/>
</dbReference>
<evidence type="ECO:0000256" key="15">
    <source>
        <dbReference type="ARBA" id="ARBA00023284"/>
    </source>
</evidence>
<evidence type="ECO:0000256" key="9">
    <source>
        <dbReference type="ARBA" id="ARBA00022827"/>
    </source>
</evidence>
<proteinExistence type="inferred from homology"/>
<evidence type="ECO:0000256" key="5">
    <source>
        <dbReference type="ARBA" id="ARBA00022448"/>
    </source>
</evidence>
<dbReference type="PANTHER" id="PTHR12613">
    <property type="entry name" value="ERO1-RELATED"/>
    <property type="match status" value="1"/>
</dbReference>
<organism evidence="17 18">
    <name type="scientific">Sporothrix epigloea</name>
    <dbReference type="NCBI Taxonomy" id="1892477"/>
    <lineage>
        <taxon>Eukaryota</taxon>
        <taxon>Fungi</taxon>
        <taxon>Dikarya</taxon>
        <taxon>Ascomycota</taxon>
        <taxon>Pezizomycotina</taxon>
        <taxon>Sordariomycetes</taxon>
        <taxon>Sordariomycetidae</taxon>
        <taxon>Ophiostomatales</taxon>
        <taxon>Ophiostomataceae</taxon>
        <taxon>Sporothrix</taxon>
    </lineage>
</organism>
<keyword evidence="15" id="KW-0676">Redox-active center</keyword>
<dbReference type="EMBL" id="CAWUON010000039">
    <property type="protein sequence ID" value="CAK7268713.1"/>
    <property type="molecule type" value="Genomic_DNA"/>
</dbReference>
<dbReference type="PIRSF" id="PIRSF017205">
    <property type="entry name" value="ERO1"/>
    <property type="match status" value="1"/>
</dbReference>
<evidence type="ECO:0000256" key="7">
    <source>
        <dbReference type="ARBA" id="ARBA00022729"/>
    </source>
</evidence>
<evidence type="ECO:0000256" key="1">
    <source>
        <dbReference type="ARBA" id="ARBA00001974"/>
    </source>
</evidence>
<keyword evidence="7" id="KW-0732">Signal</keyword>
<reference evidence="17 18" key="1">
    <citation type="submission" date="2024-01" db="EMBL/GenBank/DDBJ databases">
        <authorList>
            <person name="Allen C."/>
            <person name="Tagirdzhanova G."/>
        </authorList>
    </citation>
    <scope>NUCLEOTIDE SEQUENCE [LARGE SCALE GENOMIC DNA]</scope>
    <source>
        <strain evidence="17 18">CBS 119000</strain>
    </source>
</reference>
<sequence>MSAWYISPKAIVSDACASYSTLEKLNERVSPAISDLTQHTDFFSYYRVNLFHKTCPFWDDGNGMCGNIACAVQTLENEDDIPSVWRASELGKLQGPSAEHPGKSTQRERPQRPLQGRLGENVGESCVVEYDDECDERDYCVPEDESAASKGDYVSLVQNPERFTGYAGDGAQQVWEAIYRENCFQRSSFSHAAQLERSDRAAVQSNPAAVGLRSVIEAAGRQQALQQQRQVEPFTPFVAKTGLEVEDECIEKRVFYRLMSGMHASISTHLCWDFLNQTTGEWTPNVGCYVNRLHKFPDRISNLYFNYALLTRAVAKLGPHLEHYVFCTGEPEQDAVTRHKVSAVTETAASVPQIFDESLMFMNGEGPSLKEDFRNRFRNVSRLMDCVGCDKCRLWGKLQTAGYGAALKVLFEYDNDGAIPQLQRTELVSLFNTYARLSSSLANIQKFRAMVPPVETLAAETVDAHVAQAAAVPDAGKVHSEKAALDDEADGQEAAEATVREMFNEELAHVYRAFRIVMGRWVSFPQTFLSILSSELSRGWRFFIGLPVGPRTWKFERPRLDDAHDEL</sequence>
<evidence type="ECO:0000256" key="14">
    <source>
        <dbReference type="ARBA" id="ARBA00023180"/>
    </source>
</evidence>
<evidence type="ECO:0000256" key="13">
    <source>
        <dbReference type="ARBA" id="ARBA00023157"/>
    </source>
</evidence>
<dbReference type="SUPFAM" id="SSF110019">
    <property type="entry name" value="ERO1-like"/>
    <property type="match status" value="1"/>
</dbReference>
<comment type="cofactor">
    <cofactor evidence="1">
        <name>FAD</name>
        <dbReference type="ChEBI" id="CHEBI:57692"/>
    </cofactor>
</comment>
<gene>
    <name evidence="17" type="primary">ERO1_2</name>
    <name evidence="17" type="ORF">SEPCBS119000_003201</name>
</gene>
<evidence type="ECO:0000256" key="16">
    <source>
        <dbReference type="SAM" id="MobiDB-lite"/>
    </source>
</evidence>
<evidence type="ECO:0000313" key="17">
    <source>
        <dbReference type="EMBL" id="CAK7268713.1"/>
    </source>
</evidence>
<accession>A0ABP0DKA6</accession>
<keyword evidence="10" id="KW-0249">Electron transport</keyword>
<evidence type="ECO:0000256" key="11">
    <source>
        <dbReference type="ARBA" id="ARBA00023002"/>
    </source>
</evidence>
<keyword evidence="5" id="KW-0813">Transport</keyword>
<dbReference type="PANTHER" id="PTHR12613:SF0">
    <property type="entry name" value="ERO1-LIKE PROTEIN"/>
    <property type="match status" value="1"/>
</dbReference>
<keyword evidence="14" id="KW-0325">Glycoprotein</keyword>
<comment type="similarity">
    <text evidence="3">Belongs to the EROs family.</text>
</comment>
<comment type="subunit">
    <text evidence="4">May function both as a monomer and a homodimer.</text>
</comment>
<evidence type="ECO:0000256" key="10">
    <source>
        <dbReference type="ARBA" id="ARBA00022982"/>
    </source>
</evidence>
<dbReference type="Proteomes" id="UP001642502">
    <property type="component" value="Unassembled WGS sequence"/>
</dbReference>
<comment type="caution">
    <text evidence="17">The sequence shown here is derived from an EMBL/GenBank/DDBJ whole genome shotgun (WGS) entry which is preliminary data.</text>
</comment>
<evidence type="ECO:0000256" key="4">
    <source>
        <dbReference type="ARBA" id="ARBA00011802"/>
    </source>
</evidence>
<protein>
    <submittedName>
        <fullName evidence="17">Endoplasmic oxidoreductin-1</fullName>
    </submittedName>
</protein>
<keyword evidence="8" id="KW-0256">Endoplasmic reticulum</keyword>
<evidence type="ECO:0000256" key="3">
    <source>
        <dbReference type="ARBA" id="ARBA00008277"/>
    </source>
</evidence>
<feature type="compositionally biased region" description="Basic and acidic residues" evidence="16">
    <location>
        <begin position="100"/>
        <end position="111"/>
    </location>
</feature>
<keyword evidence="11" id="KW-0560">Oxidoreductase</keyword>
<keyword evidence="12" id="KW-0472">Membrane</keyword>
<evidence type="ECO:0000256" key="8">
    <source>
        <dbReference type="ARBA" id="ARBA00022824"/>
    </source>
</evidence>
<keyword evidence="13" id="KW-1015">Disulfide bond</keyword>